<feature type="region of interest" description="Disordered" evidence="1">
    <location>
        <begin position="33"/>
        <end position="85"/>
    </location>
</feature>
<evidence type="ECO:0000313" key="2">
    <source>
        <dbReference type="EMBL" id="SAL96158.1"/>
    </source>
</evidence>
<accession>A0A163LSE6</accession>
<name>A0A163LSE6_ABSGL</name>
<protein>
    <submittedName>
        <fullName evidence="2">Uncharacterized protein</fullName>
    </submittedName>
</protein>
<reference evidence="2" key="1">
    <citation type="submission" date="2016-04" db="EMBL/GenBank/DDBJ databases">
        <authorList>
            <person name="Evans L.H."/>
            <person name="Alamgir A."/>
            <person name="Owens N."/>
            <person name="Weber N.D."/>
            <person name="Virtaneva K."/>
            <person name="Barbian K."/>
            <person name="Babar A."/>
            <person name="Rosenke K."/>
        </authorList>
    </citation>
    <scope>NUCLEOTIDE SEQUENCE [LARGE SCALE GENOMIC DNA]</scope>
    <source>
        <strain evidence="2">CBS 101.48</strain>
    </source>
</reference>
<dbReference type="AlphaFoldDB" id="A0A163LSE6"/>
<keyword evidence="3" id="KW-1185">Reference proteome</keyword>
<dbReference type="EMBL" id="LT550699">
    <property type="protein sequence ID" value="SAL96158.1"/>
    <property type="molecule type" value="Genomic_DNA"/>
</dbReference>
<gene>
    <name evidence="2" type="primary">ABSGL_01531.1 scaffold 1641</name>
</gene>
<organism evidence="2">
    <name type="scientific">Absidia glauca</name>
    <name type="common">Pin mould</name>
    <dbReference type="NCBI Taxonomy" id="4829"/>
    <lineage>
        <taxon>Eukaryota</taxon>
        <taxon>Fungi</taxon>
        <taxon>Fungi incertae sedis</taxon>
        <taxon>Mucoromycota</taxon>
        <taxon>Mucoromycotina</taxon>
        <taxon>Mucoromycetes</taxon>
        <taxon>Mucorales</taxon>
        <taxon>Cunninghamellaceae</taxon>
        <taxon>Absidia</taxon>
    </lineage>
</organism>
<dbReference type="InParanoid" id="A0A163LSE6"/>
<sequence>MLRILDHIRLPVRNVVAKYYLTAGWILNMDTAKAPRPTIPSSSPQQRQQQLPSPQHRPSPTFSTFPTETPAERDERHSSPAYQALPPSAKAFADSCFSLSTL</sequence>
<evidence type="ECO:0000313" key="3">
    <source>
        <dbReference type="Proteomes" id="UP000078561"/>
    </source>
</evidence>
<dbReference type="Proteomes" id="UP000078561">
    <property type="component" value="Unassembled WGS sequence"/>
</dbReference>
<proteinExistence type="predicted"/>
<evidence type="ECO:0000256" key="1">
    <source>
        <dbReference type="SAM" id="MobiDB-lite"/>
    </source>
</evidence>
<feature type="compositionally biased region" description="Low complexity" evidence="1">
    <location>
        <begin position="35"/>
        <end position="69"/>
    </location>
</feature>